<dbReference type="Gramene" id="A09p01400.2_BraZ1">
    <property type="protein sequence ID" value="A09p01400.2_BraZ1.CDS"/>
    <property type="gene ID" value="A09g01400.2_BraZ1"/>
</dbReference>
<proteinExistence type="predicted"/>
<accession>A0A8D9CR64</accession>
<evidence type="ECO:0000313" key="3">
    <source>
        <dbReference type="Proteomes" id="UP000694005"/>
    </source>
</evidence>
<reference evidence="2 3" key="1">
    <citation type="submission" date="2021-07" db="EMBL/GenBank/DDBJ databases">
        <authorList>
            <consortium name="Genoscope - CEA"/>
            <person name="William W."/>
        </authorList>
    </citation>
    <scope>NUCLEOTIDE SEQUENCE [LARGE SCALE GENOMIC DNA]</scope>
</reference>
<gene>
    <name evidence="2" type="ORF">BRAPAZ1V2_A09P01400.2</name>
</gene>
<name>A0A8D9CR64_BRACM</name>
<organism evidence="2 3">
    <name type="scientific">Brassica campestris</name>
    <name type="common">Field mustard</name>
    <dbReference type="NCBI Taxonomy" id="3711"/>
    <lineage>
        <taxon>Eukaryota</taxon>
        <taxon>Viridiplantae</taxon>
        <taxon>Streptophyta</taxon>
        <taxon>Embryophyta</taxon>
        <taxon>Tracheophyta</taxon>
        <taxon>Spermatophyta</taxon>
        <taxon>Magnoliopsida</taxon>
        <taxon>eudicotyledons</taxon>
        <taxon>Gunneridae</taxon>
        <taxon>Pentapetalae</taxon>
        <taxon>rosids</taxon>
        <taxon>malvids</taxon>
        <taxon>Brassicales</taxon>
        <taxon>Brassicaceae</taxon>
        <taxon>Brassiceae</taxon>
        <taxon>Brassica</taxon>
    </lineage>
</organism>
<evidence type="ECO:0000256" key="1">
    <source>
        <dbReference type="SAM" id="MobiDB-lite"/>
    </source>
</evidence>
<evidence type="ECO:0000313" key="2">
    <source>
        <dbReference type="EMBL" id="CAG7859673.1"/>
    </source>
</evidence>
<feature type="region of interest" description="Disordered" evidence="1">
    <location>
        <begin position="45"/>
        <end position="69"/>
    </location>
</feature>
<dbReference type="AlphaFoldDB" id="A0A8D9CR64"/>
<dbReference type="Proteomes" id="UP000694005">
    <property type="component" value="Chromosome A09"/>
</dbReference>
<sequence>MVIGEVSEDEKLETVTYPVRTMSSRPEKDIIKVCVTEARFRHLGEERTFDTPSRSPKAKGGRRMSYGGT</sequence>
<protein>
    <submittedName>
        <fullName evidence="2">Uncharacterized protein</fullName>
    </submittedName>
</protein>
<dbReference type="EMBL" id="LS974625">
    <property type="protein sequence ID" value="CAG7859673.1"/>
    <property type="molecule type" value="Genomic_DNA"/>
</dbReference>